<gene>
    <name evidence="1" type="ORF">I316_00375</name>
</gene>
<dbReference type="AlphaFoldDB" id="A0A1B9H4F5"/>
<dbReference type="EMBL" id="KI669492">
    <property type="protein sequence ID" value="OCF38151.1"/>
    <property type="molecule type" value="Genomic_DNA"/>
</dbReference>
<reference evidence="2" key="2">
    <citation type="submission" date="2013-12" db="EMBL/GenBank/DDBJ databases">
        <title>Evolution of pathogenesis and genome organization in the Tremellales.</title>
        <authorList>
            <person name="Cuomo C."/>
            <person name="Litvintseva A."/>
            <person name="Heitman J."/>
            <person name="Chen Y."/>
            <person name="Sun S."/>
            <person name="Springer D."/>
            <person name="Dromer F."/>
            <person name="Young S."/>
            <person name="Zeng Q."/>
            <person name="Chapman S."/>
            <person name="Gujja S."/>
            <person name="Saif S."/>
            <person name="Birren B."/>
        </authorList>
    </citation>
    <scope>NUCLEOTIDE SEQUENCE [LARGE SCALE GENOMIC DNA]</scope>
    <source>
        <strain evidence="2">BCC8398</strain>
    </source>
</reference>
<dbReference type="Proteomes" id="UP000092666">
    <property type="component" value="Unassembled WGS sequence"/>
</dbReference>
<dbReference type="STRING" id="1296120.A0A1B9H4F5"/>
<evidence type="ECO:0000313" key="2">
    <source>
        <dbReference type="Proteomes" id="UP000092666"/>
    </source>
</evidence>
<name>A0A1B9H4F5_9TREE</name>
<organism evidence="1 2">
    <name type="scientific">Kwoniella heveanensis BCC8398</name>
    <dbReference type="NCBI Taxonomy" id="1296120"/>
    <lineage>
        <taxon>Eukaryota</taxon>
        <taxon>Fungi</taxon>
        <taxon>Dikarya</taxon>
        <taxon>Basidiomycota</taxon>
        <taxon>Agaricomycotina</taxon>
        <taxon>Tremellomycetes</taxon>
        <taxon>Tremellales</taxon>
        <taxon>Cryptococcaceae</taxon>
        <taxon>Kwoniella</taxon>
    </lineage>
</organism>
<evidence type="ECO:0000313" key="1">
    <source>
        <dbReference type="EMBL" id="OCF38151.1"/>
    </source>
</evidence>
<sequence length="223" mass="24199">MTIIIHKQIRRHAISKRLLLLMKANNNDSTSFLASSSIVINFTLSNSDAQTQSLNNRIRRTVISLSHRYSYNNEALNLRDGFTILHTAVSPLVSQSADASNSLKLKHPADILHTPSSTTIPSETTPTSQILTNTNLIHDATTAITRPLPVQKLTGVAAPDPFQPSSSTRKIGENKLLSARARASPYAKPGAAAGGSGGVLGKKGMPTKKTRVVFFFLRWMAGW</sequence>
<protein>
    <submittedName>
        <fullName evidence="1">Uncharacterized protein</fullName>
    </submittedName>
</protein>
<accession>A0A1B9H4F5</accession>
<proteinExistence type="predicted"/>
<reference evidence="1 2" key="1">
    <citation type="submission" date="2013-07" db="EMBL/GenBank/DDBJ databases">
        <title>The Genome Sequence of Cryptococcus heveanensis BCC8398.</title>
        <authorList>
            <consortium name="The Broad Institute Genome Sequencing Platform"/>
            <person name="Cuomo C."/>
            <person name="Litvintseva A."/>
            <person name="Chen Y."/>
            <person name="Heitman J."/>
            <person name="Sun S."/>
            <person name="Springer D."/>
            <person name="Dromer F."/>
            <person name="Young S.K."/>
            <person name="Zeng Q."/>
            <person name="Gargeya S."/>
            <person name="Fitzgerald M."/>
            <person name="Abouelleil A."/>
            <person name="Alvarado L."/>
            <person name="Berlin A.M."/>
            <person name="Chapman S.B."/>
            <person name="Dewar J."/>
            <person name="Goldberg J."/>
            <person name="Griggs A."/>
            <person name="Gujja S."/>
            <person name="Hansen M."/>
            <person name="Howarth C."/>
            <person name="Imamovic A."/>
            <person name="Larimer J."/>
            <person name="McCowan C."/>
            <person name="Murphy C."/>
            <person name="Pearson M."/>
            <person name="Priest M."/>
            <person name="Roberts A."/>
            <person name="Saif S."/>
            <person name="Shea T."/>
            <person name="Sykes S."/>
            <person name="Wortman J."/>
            <person name="Nusbaum C."/>
            <person name="Birren B."/>
        </authorList>
    </citation>
    <scope>NUCLEOTIDE SEQUENCE [LARGE SCALE GENOMIC DNA]</scope>
    <source>
        <strain evidence="1 2">BCC8398</strain>
    </source>
</reference>
<dbReference type="OrthoDB" id="147332at2759"/>
<keyword evidence="2" id="KW-1185">Reference proteome</keyword>